<evidence type="ECO:0000313" key="2">
    <source>
        <dbReference type="Proteomes" id="UP000824164"/>
    </source>
</evidence>
<accession>A0A9D1HG01</accession>
<evidence type="ECO:0008006" key="3">
    <source>
        <dbReference type="Google" id="ProtNLM"/>
    </source>
</evidence>
<dbReference type="SUPFAM" id="SSF53067">
    <property type="entry name" value="Actin-like ATPase domain"/>
    <property type="match status" value="2"/>
</dbReference>
<dbReference type="AlphaFoldDB" id="A0A9D1HG01"/>
<evidence type="ECO:0000313" key="1">
    <source>
        <dbReference type="EMBL" id="HIU02818.1"/>
    </source>
</evidence>
<protein>
    <recommendedName>
        <fullName evidence="3">Chaperone protein DnaK</fullName>
    </recommendedName>
</protein>
<gene>
    <name evidence="1" type="ORF">IAB63_06150</name>
</gene>
<proteinExistence type="predicted"/>
<dbReference type="Proteomes" id="UP000824164">
    <property type="component" value="Unassembled WGS sequence"/>
</dbReference>
<dbReference type="PANTHER" id="PTHR42749">
    <property type="entry name" value="CELL SHAPE-DETERMINING PROTEIN MREB"/>
    <property type="match status" value="1"/>
</dbReference>
<dbReference type="PANTHER" id="PTHR42749:SF1">
    <property type="entry name" value="CELL SHAPE-DETERMINING PROTEIN MREB"/>
    <property type="match status" value="1"/>
</dbReference>
<dbReference type="CDD" id="cd10170">
    <property type="entry name" value="ASKHA_NBD_HSP70"/>
    <property type="match status" value="1"/>
</dbReference>
<dbReference type="Gene3D" id="3.90.640.10">
    <property type="entry name" value="Actin, Chain A, domain 4"/>
    <property type="match status" value="1"/>
</dbReference>
<organism evidence="1 2">
    <name type="scientific">Candidatus Onthocola gallistercoris</name>
    <dbReference type="NCBI Taxonomy" id="2840876"/>
    <lineage>
        <taxon>Bacteria</taxon>
        <taxon>Bacillati</taxon>
        <taxon>Bacillota</taxon>
        <taxon>Bacilli</taxon>
        <taxon>Candidatus Onthocola</taxon>
    </lineage>
</organism>
<sequence length="545" mass="61083">MTVSYMDKDQNGPRAMTLSQDSPYIPSVAAYDHVTGNYEFGRAAKSRTGRKNVSLFKGFKMLLPETDAEKLAKRGYDPVNTPEHITRLFLENLLKKVLADLNDQVIDRLVVCAPEIWNDGMDTLDGRLILSRICQDMAFVKEVQVVSEPAAATACFAYNYRMKNKKSYNGSILLVDYGGGTLDITLTSVSETTDGEKGAVEVRVLDRTGAGENEDGEIGKAGIVYMETVMAEAIRRSGGSCEPNGRFLKAVDELEKEILSRTDAIMQEFDVYLDYPEQLEAHTFTEIEYQGEDIPISYGLLAETYDRVIRGVLDENLEKMIGCMKKRGIPYMDGNREDFKIALVGGFGNFYLVKKQIENKFRFSVGDRRFSGIIGRREEREQAVSLGAALLADGCIRIRNTAAYSIGLWNYDPITGKPGLNYAIRYKQDLEYDRVYYARSPVDQAPTVIMAPKGGFRNFLINFGESDHTAQPALAKAEFAEKLSHVIANTYHTAVIGFSISQAGVISLHIHDYDFLNDRIAQDDHVIALTRYSDLFEITDVKRIF</sequence>
<name>A0A9D1HG01_9FIRM</name>
<dbReference type="InterPro" id="IPR043129">
    <property type="entry name" value="ATPase_NBD"/>
</dbReference>
<dbReference type="EMBL" id="DVLT01000040">
    <property type="protein sequence ID" value="HIU02818.1"/>
    <property type="molecule type" value="Genomic_DNA"/>
</dbReference>
<reference evidence="1" key="2">
    <citation type="journal article" date="2021" name="PeerJ">
        <title>Extensive microbial diversity within the chicken gut microbiome revealed by metagenomics and culture.</title>
        <authorList>
            <person name="Gilroy R."/>
            <person name="Ravi A."/>
            <person name="Getino M."/>
            <person name="Pursley I."/>
            <person name="Horton D.L."/>
            <person name="Alikhan N.F."/>
            <person name="Baker D."/>
            <person name="Gharbi K."/>
            <person name="Hall N."/>
            <person name="Watson M."/>
            <person name="Adriaenssens E.M."/>
            <person name="Foster-Nyarko E."/>
            <person name="Jarju S."/>
            <person name="Secka A."/>
            <person name="Antonio M."/>
            <person name="Oren A."/>
            <person name="Chaudhuri R.R."/>
            <person name="La Ragione R."/>
            <person name="Hildebrand F."/>
            <person name="Pallen M.J."/>
        </authorList>
    </citation>
    <scope>NUCLEOTIDE SEQUENCE</scope>
    <source>
        <strain evidence="1">CHK187-14744</strain>
    </source>
</reference>
<comment type="caution">
    <text evidence="1">The sequence shown here is derived from an EMBL/GenBank/DDBJ whole genome shotgun (WGS) entry which is preliminary data.</text>
</comment>
<reference evidence="1" key="1">
    <citation type="submission" date="2020-10" db="EMBL/GenBank/DDBJ databases">
        <authorList>
            <person name="Gilroy R."/>
        </authorList>
    </citation>
    <scope>NUCLEOTIDE SEQUENCE</scope>
    <source>
        <strain evidence="1">CHK187-14744</strain>
    </source>
</reference>
<dbReference type="Gene3D" id="3.30.420.40">
    <property type="match status" value="2"/>
</dbReference>